<feature type="compositionally biased region" description="Low complexity" evidence="1">
    <location>
        <begin position="574"/>
        <end position="592"/>
    </location>
</feature>
<evidence type="ECO:0000313" key="3">
    <source>
        <dbReference type="Proteomes" id="UP000308365"/>
    </source>
</evidence>
<comment type="caution">
    <text evidence="2">The sequence shown here is derived from an EMBL/GenBank/DDBJ whole genome shotgun (WGS) entry which is preliminary data.</text>
</comment>
<feature type="compositionally biased region" description="Gly residues" evidence="1">
    <location>
        <begin position="2294"/>
        <end position="2308"/>
    </location>
</feature>
<feature type="region of interest" description="Disordered" evidence="1">
    <location>
        <begin position="1473"/>
        <end position="1524"/>
    </location>
</feature>
<feature type="compositionally biased region" description="Polar residues" evidence="1">
    <location>
        <begin position="208"/>
        <end position="217"/>
    </location>
</feature>
<feature type="region of interest" description="Disordered" evidence="1">
    <location>
        <begin position="429"/>
        <end position="470"/>
    </location>
</feature>
<feature type="region of interest" description="Disordered" evidence="1">
    <location>
        <begin position="826"/>
        <end position="845"/>
    </location>
</feature>
<feature type="region of interest" description="Disordered" evidence="1">
    <location>
        <begin position="1858"/>
        <end position="1921"/>
    </location>
</feature>
<feature type="region of interest" description="Disordered" evidence="1">
    <location>
        <begin position="1243"/>
        <end position="1268"/>
    </location>
</feature>
<evidence type="ECO:0000256" key="1">
    <source>
        <dbReference type="SAM" id="MobiDB-lite"/>
    </source>
</evidence>
<dbReference type="EMBL" id="RWIC01000047">
    <property type="protein sequence ID" value="TKC51722.1"/>
    <property type="molecule type" value="Genomic_DNA"/>
</dbReference>
<feature type="region of interest" description="Disordered" evidence="1">
    <location>
        <begin position="2548"/>
        <end position="2585"/>
    </location>
</feature>
<feature type="compositionally biased region" description="Low complexity" evidence="1">
    <location>
        <begin position="1420"/>
        <end position="1433"/>
    </location>
</feature>
<organism evidence="2 3">
    <name type="scientific">Monodon monoceros</name>
    <name type="common">Narwhal</name>
    <name type="synonym">Ceratodon monodon</name>
    <dbReference type="NCBI Taxonomy" id="40151"/>
    <lineage>
        <taxon>Eukaryota</taxon>
        <taxon>Metazoa</taxon>
        <taxon>Chordata</taxon>
        <taxon>Craniata</taxon>
        <taxon>Vertebrata</taxon>
        <taxon>Euteleostomi</taxon>
        <taxon>Mammalia</taxon>
        <taxon>Eutheria</taxon>
        <taxon>Laurasiatheria</taxon>
        <taxon>Artiodactyla</taxon>
        <taxon>Whippomorpha</taxon>
        <taxon>Cetacea</taxon>
        <taxon>Odontoceti</taxon>
        <taxon>Monodontidae</taxon>
        <taxon>Monodon</taxon>
    </lineage>
</organism>
<feature type="compositionally biased region" description="Polar residues" evidence="1">
    <location>
        <begin position="2316"/>
        <end position="2330"/>
    </location>
</feature>
<dbReference type="GO" id="GO:0034453">
    <property type="term" value="P:microtubule anchoring"/>
    <property type="evidence" value="ECO:0007669"/>
    <property type="project" value="InterPro"/>
</dbReference>
<feature type="region of interest" description="Disordered" evidence="1">
    <location>
        <begin position="529"/>
        <end position="555"/>
    </location>
</feature>
<feature type="region of interest" description="Disordered" evidence="1">
    <location>
        <begin position="2395"/>
        <end position="2417"/>
    </location>
</feature>
<proteinExistence type="predicted"/>
<feature type="compositionally biased region" description="Polar residues" evidence="1">
    <location>
        <begin position="1493"/>
        <end position="1510"/>
    </location>
</feature>
<feature type="region of interest" description="Disordered" evidence="1">
    <location>
        <begin position="639"/>
        <end position="780"/>
    </location>
</feature>
<feature type="region of interest" description="Disordered" evidence="1">
    <location>
        <begin position="571"/>
        <end position="622"/>
    </location>
</feature>
<sequence length="2608" mass="276870">QKTPNPGEAAVTEWDRDKSGGRKWATFPGSTLAPIRRAAPRAQRGWDHHQVPLAEAPDLDLRKEFMPPGPVGRKQVSMKLTRAHLSMAGLVLGLCDGNPCPACLCPQASSAPEHWMLITCVPPATPGVCGGDEAPAPNPALPSDTVTPRQAWRGNVPPPTTVSSPQAGGILPISPTSMDKANPCTHLSPSIFRCQIPPGSWRPRQAQAGVQSSSTTPADGRGRRPTDPLAQGPSHLQCGVSWRVQLQSKPPKAPVRGAGSGEEGESGALGSSSCAAWRRSPHCQRDARGFFGNVGAGLSPPDLPGPGGLGARVPALCLLLAFEPWLLPRTLPRTGRPGAFQQGRTGILPRGRGLFVNAGGGAVFERPLPSPGSGGRVGDAMVIADEIAPPPRGAEAFRRPACVRACVVSALGHQPLANVLKKHTGGTCSLSASPGKVPSGPREPRQAGAPGQEDGAEPDGGRGAAGRGTWPQRVSIMGQGASTDRHPELGRSQLALSEVVCRAADHGAALGKHPLTPGQGEVMAAVSWPEPSQQAGAQRGSPHVAWSDYPEEPGPRQKACSLLVWLTDEETNDGDSSVSSGRLSGSSGGHESCTPPHGTWKERTLRVLGPPQQPRESTPRLEQLREKIRAQAQWQASCTSLGTSAPASASDLYKAPAPAPRRKARKPTHPAPALAYPGSGILSGAESGVEDKATPGQGREASRVSQRQASVPREKTKRMKSSSCKREKTPKLPAPRRAAKDTGHGRKLGAGESSPVRPRLPRSASAHSDPQVSTSAPHLASCHQPVNIQAAMAVLRDLHQQIQASLELAQGHHPRRGLEPRDLAGRRWQSPWKSPDLRGSWKSPRAVTEGVPASERAGSLPMAPSWSASARWESCPQRTWVAQGRDPSFRGPGSPTERLNSFPQRPWSALARQTSCPQKTWAAQGRDRSLRRPGSPPERWGPFLQWPRSTSSGQAWGLQRAWTSCEDREGPARRPWSPAFTQGPGPRCQGRGPLLTPAGAKLAWPRPSQGALWNMPGKENEVRPPPPCPKPRGPLHSSESLREFMSQKTEAWWQQALKKKASATQALELRNQRLQGVYRKQREAVPVVSQTTPGIVTFIPHSAQSRGLEAAGGPGAPVPQWSRVTSGMVLGDQDAPGSFCLCLNRALNPAETLEVGGPRDGWEGAPLLTSASSSLGPLQLQDLTTHYSSPGLCICLDPEESERLGTPGPLHFRYKQARLQALETMANILKQRIDVLTDRLSRSEATDAAGGPVPGPPPSSSSAPACPRALVPSVGGGAPWDWAGMWARPLLSTTCFPDTETLPWSPGWERLQSVSPRGHQASKPRGFMEDGRSELDKRQARTLASFQTLSPFAGSSLGAPATPDPRCGSLRLEEMRSARGAGLVTPLTLRSCGKGEPVDRPWADWSGGQGAEEARPGPQGRCIARARAGGAPAWSPPGFRPSSWQQARPKPQRVRSGAWAGLWDALSRESGTAGAFGANPQPLLRSGAAPDKTCTSLQGRLESPISQGGHASSLRPPGTHSPRASCTLVFTHAGWAGDAQGGGREVVQRLGGRAAPPGSHGLLSNIWQKSLSFLESLKLGERKQEQTLALLRQEAELERLMEKRSTQARLGMALELEQPQPVQERKPDQTPSQLPLARLYPWDNPILQWSQTRPQSVAPAQFSHCTLQMLEQSLRKGQLRAQQQAALLRLREKALEEKTRAELAWLEHRHPEALWLGGGTRVHLDRQTSPGLRFSHLLAGPKVSSQSISCPRYLNSTSSYAAPVASAQKQQQALSNLEQELGEKDRGIWRGTGRVPAQRQSRAFPPDTPRCPACLVQREIRYLRSIHLFSPQERKLLLQHQKDILSLQRSTALLRQEFRARSRLPQSSSREVKATREEGPGTSQQLEGPAQASSRPPAHLDTTQAWQPVPPEEPREPTSPAVSAWVGSYHLPALPCSLLTKQEDRTPPAWVASAGDGHLQPPRLAWGEDTPVASGRPDAGGQLAESHGHMGQGNQQGRSSGGPSVGPRQLAAASGSRRPPDQAQPPASRVEDLGSDRKPSIKLPGLEPTLTKRRGSPQPPGSQCESRFGPALTAGWWGPGLALWGPPCFQQVVEGSRSRAESELGLGFASSPVEEPVAMESCSGEQRWEAWWAARAGGALGPGDGLARTSCPLAERPSLPAGAPCAGPGPPCTPAHAHVLLNLIAPLWKQRCHLMNRPKILGGASMRAAVAAEVVAPPAQREGIPWPSSGSPWTWAPSLSLLPALARGLRHGPPPPESQEASAILVQLSESSVSLSDGEARNTPGADLSQSGGLSAGGSRGSHWGGGPEPAAGLPNTLSPRSGSELSEASSEVWDREGLREPGAGAGLAPACCLPTGGSSHLEHAGGPLSCFASWAQGRGRKILEPVGARLVDQTQEKPKGGPQSLLTQQSHPKPLPLVTYTCPFPFLRGPRPLKGQSSAKEERRGLHRPQLAAQRGPGASSEPEVPGSPRAPPGAPGGPAALTAESQAPGCGESRAPSVLEEACPPLSRGVLTEILSPVHEVLSYGSADLPSSTHWDPHLPPPLPILPADSEANPASAHSEDFPSPPEDAKCPGGSWGTPGEDTFIITGELSSLSEEGLPEPLSLGP</sequence>
<name>A0A4U1FNK8_MONMO</name>
<feature type="region of interest" description="Disordered" evidence="1">
    <location>
        <begin position="2275"/>
        <end position="2345"/>
    </location>
</feature>
<feature type="compositionally biased region" description="Polar residues" evidence="1">
    <location>
        <begin position="765"/>
        <end position="776"/>
    </location>
</feature>
<evidence type="ECO:0008006" key="4">
    <source>
        <dbReference type="Google" id="ProtNLM"/>
    </source>
</evidence>
<feature type="compositionally biased region" description="Basic and acidic residues" evidence="1">
    <location>
        <begin position="1870"/>
        <end position="1879"/>
    </location>
</feature>
<feature type="compositionally biased region" description="Polar residues" evidence="1">
    <location>
        <begin position="1881"/>
        <end position="1894"/>
    </location>
</feature>
<feature type="region of interest" description="Disordered" evidence="1">
    <location>
        <begin position="968"/>
        <end position="990"/>
    </location>
</feature>
<feature type="region of interest" description="Disordered" evidence="1">
    <location>
        <begin position="2430"/>
        <end position="2498"/>
    </location>
</feature>
<dbReference type="PANTHER" id="PTHR13958:SF5">
    <property type="entry name" value="COILED-COIL DOMAIN-CONTAINING PROTEIN 187"/>
    <property type="match status" value="1"/>
</dbReference>
<reference evidence="3" key="1">
    <citation type="journal article" date="2019" name="IScience">
        <title>Narwhal Genome Reveals Long-Term Low Genetic Diversity despite Current Large Abundance Size.</title>
        <authorList>
            <person name="Westbury M.V."/>
            <person name="Petersen B."/>
            <person name="Garde E."/>
            <person name="Heide-Jorgensen M.P."/>
            <person name="Lorenzen E.D."/>
        </authorList>
    </citation>
    <scope>NUCLEOTIDE SEQUENCE [LARGE SCALE GENOMIC DNA]</scope>
</reference>
<evidence type="ECO:0000313" key="2">
    <source>
        <dbReference type="EMBL" id="TKC51722.1"/>
    </source>
</evidence>
<dbReference type="PANTHER" id="PTHR13958">
    <property type="entry name" value="CENTROSOME-ASSOCIATED PROTEIN 350"/>
    <property type="match status" value="1"/>
</dbReference>
<feature type="compositionally biased region" description="Basic and acidic residues" evidence="1">
    <location>
        <begin position="2029"/>
        <end position="2039"/>
    </location>
</feature>
<dbReference type="GO" id="GO:0008017">
    <property type="term" value="F:microtubule binding"/>
    <property type="evidence" value="ECO:0007669"/>
    <property type="project" value="InterPro"/>
</dbReference>
<accession>A0A4U1FNK8</accession>
<feature type="region of interest" description="Disordered" evidence="1">
    <location>
        <begin position="882"/>
        <end position="952"/>
    </location>
</feature>
<feature type="region of interest" description="Disordered" evidence="1">
    <location>
        <begin position="1948"/>
        <end position="2068"/>
    </location>
</feature>
<feature type="region of interest" description="Disordered" evidence="1">
    <location>
        <begin position="1307"/>
        <end position="1330"/>
    </location>
</feature>
<dbReference type="Proteomes" id="UP000308365">
    <property type="component" value="Unassembled WGS sequence"/>
</dbReference>
<gene>
    <name evidence="2" type="ORF">EI555_013296</name>
</gene>
<feature type="region of interest" description="Disordered" evidence="1">
    <location>
        <begin position="1"/>
        <end position="28"/>
    </location>
</feature>
<dbReference type="InterPro" id="IPR028750">
    <property type="entry name" value="CEP350/CC187"/>
</dbReference>
<protein>
    <recommendedName>
        <fullName evidence="4">Coiled-coil domain containing 187</fullName>
    </recommendedName>
</protein>
<feature type="region of interest" description="Disordered" evidence="1">
    <location>
        <begin position="195"/>
        <end position="271"/>
    </location>
</feature>
<feature type="compositionally biased region" description="Pro residues" evidence="1">
    <location>
        <begin position="1023"/>
        <end position="1032"/>
    </location>
</feature>
<feature type="region of interest" description="Disordered" evidence="1">
    <location>
        <begin position="1018"/>
        <end position="1037"/>
    </location>
</feature>
<feature type="non-terminal residue" evidence="2">
    <location>
        <position position="1"/>
    </location>
</feature>
<feature type="region of interest" description="Disordered" evidence="1">
    <location>
        <begin position="1392"/>
        <end position="1451"/>
    </location>
</feature>
<dbReference type="GO" id="GO:0005813">
    <property type="term" value="C:centrosome"/>
    <property type="evidence" value="ECO:0007669"/>
    <property type="project" value="InterPro"/>
</dbReference>
<feature type="region of interest" description="Disordered" evidence="1">
    <location>
        <begin position="131"/>
        <end position="178"/>
    </location>
</feature>